<dbReference type="OrthoDB" id="61520at2"/>
<dbReference type="PANTHER" id="PTHR10587:SF80">
    <property type="entry name" value="CHITOOLIGOSACCHARIDE DEACETYLASE"/>
    <property type="match status" value="1"/>
</dbReference>
<dbReference type="GO" id="GO:0016810">
    <property type="term" value="F:hydrolase activity, acting on carbon-nitrogen (but not peptide) bonds"/>
    <property type="evidence" value="ECO:0007669"/>
    <property type="project" value="InterPro"/>
</dbReference>
<evidence type="ECO:0000256" key="1">
    <source>
        <dbReference type="SAM" id="MobiDB-lite"/>
    </source>
</evidence>
<dbReference type="STRING" id="485916.Dtox_3179"/>
<gene>
    <name evidence="4" type="ordered locus">Dtox_3179</name>
</gene>
<feature type="transmembrane region" description="Helical" evidence="2">
    <location>
        <begin position="12"/>
        <end position="31"/>
    </location>
</feature>
<dbReference type="KEGG" id="dae:Dtox_3179"/>
<evidence type="ECO:0000313" key="5">
    <source>
        <dbReference type="Proteomes" id="UP000002217"/>
    </source>
</evidence>
<dbReference type="EMBL" id="CP001720">
    <property type="protein sequence ID" value="ACV63921.1"/>
    <property type="molecule type" value="Genomic_DNA"/>
</dbReference>
<dbReference type="Gene3D" id="3.20.20.370">
    <property type="entry name" value="Glycoside hydrolase/deacetylase"/>
    <property type="match status" value="1"/>
</dbReference>
<protein>
    <submittedName>
        <fullName evidence="4">Polysaccharide deacetylase</fullName>
    </submittedName>
</protein>
<dbReference type="HOGENOM" id="CLU_021264_0_2_9"/>
<dbReference type="InterPro" id="IPR002509">
    <property type="entry name" value="NODB_dom"/>
</dbReference>
<proteinExistence type="predicted"/>
<evidence type="ECO:0000259" key="3">
    <source>
        <dbReference type="PROSITE" id="PS51677"/>
    </source>
</evidence>
<keyword evidence="2" id="KW-0812">Transmembrane</keyword>
<organism evidence="4 5">
    <name type="scientific">Desulfofarcimen acetoxidans (strain ATCC 49208 / DSM 771 / KCTC 5769 / VKM B-1644 / 5575)</name>
    <name type="common">Desulfotomaculum acetoxidans</name>
    <dbReference type="NCBI Taxonomy" id="485916"/>
    <lineage>
        <taxon>Bacteria</taxon>
        <taxon>Bacillati</taxon>
        <taxon>Bacillota</taxon>
        <taxon>Clostridia</taxon>
        <taxon>Eubacteriales</taxon>
        <taxon>Peptococcaceae</taxon>
        <taxon>Desulfofarcimen</taxon>
    </lineage>
</organism>
<dbReference type="PANTHER" id="PTHR10587">
    <property type="entry name" value="GLYCOSYL TRANSFERASE-RELATED"/>
    <property type="match status" value="1"/>
</dbReference>
<dbReference type="RefSeq" id="WP_015758613.1">
    <property type="nucleotide sequence ID" value="NC_013216.1"/>
</dbReference>
<accession>C8W4N5</accession>
<dbReference type="InterPro" id="IPR050248">
    <property type="entry name" value="Polysacc_deacetylase_ArnD"/>
</dbReference>
<dbReference type="InterPro" id="IPR011330">
    <property type="entry name" value="Glyco_hydro/deAcase_b/a-brl"/>
</dbReference>
<dbReference type="GO" id="GO:0005975">
    <property type="term" value="P:carbohydrate metabolic process"/>
    <property type="evidence" value="ECO:0007669"/>
    <property type="project" value="InterPro"/>
</dbReference>
<dbReference type="SUPFAM" id="SSF88713">
    <property type="entry name" value="Glycoside hydrolase/deacetylase"/>
    <property type="match status" value="1"/>
</dbReference>
<evidence type="ECO:0000256" key="2">
    <source>
        <dbReference type="SAM" id="Phobius"/>
    </source>
</evidence>
<dbReference type="Proteomes" id="UP000002217">
    <property type="component" value="Chromosome"/>
</dbReference>
<dbReference type="Pfam" id="PF01522">
    <property type="entry name" value="Polysacc_deac_1"/>
    <property type="match status" value="1"/>
</dbReference>
<dbReference type="GO" id="GO:0016020">
    <property type="term" value="C:membrane"/>
    <property type="evidence" value="ECO:0007669"/>
    <property type="project" value="TreeGrafter"/>
</dbReference>
<keyword evidence="2" id="KW-0472">Membrane</keyword>
<keyword evidence="2" id="KW-1133">Transmembrane helix</keyword>
<dbReference type="CDD" id="cd10950">
    <property type="entry name" value="CE4_BsYlxY_like"/>
    <property type="match status" value="1"/>
</dbReference>
<dbReference type="eggNOG" id="COG0726">
    <property type="taxonomic scope" value="Bacteria"/>
</dbReference>
<keyword evidence="5" id="KW-1185">Reference proteome</keyword>
<name>C8W4N5_DESAS</name>
<sequence length="295" mass="32660">MRVLYLKRRYVSQLLIVVIFAAVFTTGYFWANFNKAVLLPVVAEPIYQGSDSEKKIALTVNVFWGEEYLPKMLEIMDENKVKASFFMGGQWVEKFPDLTKKIAAGGHELGNHGYSHPHVDQISKQNNITEIKKAEEEVFKVTGKKTVFFAPPYGERGQNVLAAASESGYKTILWSIDTVDWQRPAAKTIEDRVLAKAHNGAIVLMHPTEPTIKALPNIIKDLKDRGYELVTVSQLLKGGIAGDKENKTGEETKDSGKNKEIKAGKESKDAEGAKKAEDAEDSGGAGDAEDKEQDN</sequence>
<evidence type="ECO:0000313" key="4">
    <source>
        <dbReference type="EMBL" id="ACV63921.1"/>
    </source>
</evidence>
<feature type="domain" description="NodB homology" evidence="3">
    <location>
        <begin position="54"/>
        <end position="230"/>
    </location>
</feature>
<feature type="compositionally biased region" description="Basic and acidic residues" evidence="1">
    <location>
        <begin position="242"/>
        <end position="277"/>
    </location>
</feature>
<reference evidence="4 5" key="1">
    <citation type="journal article" date="2009" name="Stand. Genomic Sci.">
        <title>Complete genome sequence of Desulfotomaculum acetoxidans type strain (5575).</title>
        <authorList>
            <person name="Spring S."/>
            <person name="Lapidus A."/>
            <person name="Schroder M."/>
            <person name="Gleim D."/>
            <person name="Sims D."/>
            <person name="Meincke L."/>
            <person name="Glavina Del Rio T."/>
            <person name="Tice H."/>
            <person name="Copeland A."/>
            <person name="Cheng J.F."/>
            <person name="Lucas S."/>
            <person name="Chen F."/>
            <person name="Nolan M."/>
            <person name="Bruce D."/>
            <person name="Goodwin L."/>
            <person name="Pitluck S."/>
            <person name="Ivanova N."/>
            <person name="Mavromatis K."/>
            <person name="Mikhailova N."/>
            <person name="Pati A."/>
            <person name="Chen A."/>
            <person name="Palaniappan K."/>
            <person name="Land M."/>
            <person name="Hauser L."/>
            <person name="Chang Y.J."/>
            <person name="Jeffries C.D."/>
            <person name="Chain P."/>
            <person name="Saunders E."/>
            <person name="Brettin T."/>
            <person name="Detter J.C."/>
            <person name="Goker M."/>
            <person name="Bristow J."/>
            <person name="Eisen J.A."/>
            <person name="Markowitz V."/>
            <person name="Hugenholtz P."/>
            <person name="Kyrpides N.C."/>
            <person name="Klenk H.P."/>
            <person name="Han C."/>
        </authorList>
    </citation>
    <scope>NUCLEOTIDE SEQUENCE [LARGE SCALE GENOMIC DNA]</scope>
    <source>
        <strain evidence="5">ATCC 49208 / DSM 771 / VKM B-1644</strain>
    </source>
</reference>
<feature type="region of interest" description="Disordered" evidence="1">
    <location>
        <begin position="241"/>
        <end position="295"/>
    </location>
</feature>
<dbReference type="AlphaFoldDB" id="C8W4N5"/>
<dbReference type="PROSITE" id="PS51677">
    <property type="entry name" value="NODB"/>
    <property type="match status" value="1"/>
</dbReference>